<evidence type="ECO:0000313" key="2">
    <source>
        <dbReference type="EMBL" id="JAS27579.1"/>
    </source>
</evidence>
<gene>
    <name evidence="2" type="ORF">g.25799</name>
</gene>
<evidence type="ECO:0000256" key="1">
    <source>
        <dbReference type="SAM" id="MobiDB-lite"/>
    </source>
</evidence>
<organism evidence="2">
    <name type="scientific">Clastoptera arizonana</name>
    <name type="common">Arizona spittle bug</name>
    <dbReference type="NCBI Taxonomy" id="38151"/>
    <lineage>
        <taxon>Eukaryota</taxon>
        <taxon>Metazoa</taxon>
        <taxon>Ecdysozoa</taxon>
        <taxon>Arthropoda</taxon>
        <taxon>Hexapoda</taxon>
        <taxon>Insecta</taxon>
        <taxon>Pterygota</taxon>
        <taxon>Neoptera</taxon>
        <taxon>Paraneoptera</taxon>
        <taxon>Hemiptera</taxon>
        <taxon>Auchenorrhyncha</taxon>
        <taxon>Cercopoidea</taxon>
        <taxon>Clastopteridae</taxon>
        <taxon>Clastoptera</taxon>
    </lineage>
</organism>
<protein>
    <submittedName>
        <fullName evidence="2">Uncharacterized protein</fullName>
    </submittedName>
</protein>
<feature type="region of interest" description="Disordered" evidence="1">
    <location>
        <begin position="653"/>
        <end position="678"/>
    </location>
</feature>
<name>A0A1B6DPJ1_9HEMI</name>
<feature type="region of interest" description="Disordered" evidence="1">
    <location>
        <begin position="366"/>
        <end position="387"/>
    </location>
</feature>
<proteinExistence type="predicted"/>
<feature type="compositionally biased region" description="Polar residues" evidence="1">
    <location>
        <begin position="366"/>
        <end position="381"/>
    </location>
</feature>
<dbReference type="EMBL" id="GEDC01009719">
    <property type="protein sequence ID" value="JAS27579.1"/>
    <property type="molecule type" value="Transcribed_RNA"/>
</dbReference>
<feature type="region of interest" description="Disordered" evidence="1">
    <location>
        <begin position="451"/>
        <end position="480"/>
    </location>
</feature>
<feature type="non-terminal residue" evidence="2">
    <location>
        <position position="886"/>
    </location>
</feature>
<feature type="compositionally biased region" description="Polar residues" evidence="1">
    <location>
        <begin position="451"/>
        <end position="465"/>
    </location>
</feature>
<dbReference type="AlphaFoldDB" id="A0A1B6DPJ1"/>
<sequence length="886" mass="102195">MLYTDYEDHCYDLFIPNGSFSKIHVDLWAEHFTRPVKSRNKAMSKVFDTEFIKLKGLYVFLEEPQIMGKLYTKFHIPNTYGKISKTFLENYKKSKKHQKKIGNFQLKTPSLINDNPNLYPKQIPRKESSKINEREKHKFKEQYNFFEDEEISQNISGLQIKYKSFKSNKNSEHFKPKKIHPCDKTTEKSKILKYNFDRTDQNLRNQFLIFGDKDLEDFSIDETSPASITKSVMKKTVHFNDEHLCSYGPTPSYDSDSSEEITVPTETEVLFDTIFKKDKQDNAIHNNRTKLGSEISNQKSLETNKINQKLDTNNSEILGEENFNCKDVSELNAMRTNANITSEDEAISYDSDSSGRTYEDDFFSQCNSDPPSDDSNIVNETKQNDLGIRSDENIEQLCVNVQEANSNFNDSQNETYSVNLVQDFINDDFLLPGDEIMISESDRDKNVVIETNPSKTAKSQYSTPLPNKHHSNQIPYAPKKNKETYLNKYSPRHAEYEKHNAFVNKIPILFDDHEVSAEKLNNKESEILNPSSNPSIQSIETSICMEKSVDLNKNCKIEKTEKDISSENKENIEDEQVFDSTMENYNLKSKNIGLETTEPNKIFNEKYYKVLPKQYLADTNEMFKSNHYTTDKILVNTITQEMKIIFAQYSDSLSDDSNENNKDINEEVSSQNNIDEKKSKSIDLREELQKQIILNINESPDKQYCVTNSSNNVDIARPCKIQSMNEQPVKPSTKSDESFSAHTILDGETQIVSRPTHNTTDDDSDDFVFTPDECYRSPRKKTNKRKPHFNLTLQPMMGQSKNMITHLTSKHALKQTKTYDYSSDNATNSKVVGKLLDSEELSLTSKVKESNNEDVLNKVVEKISQDKLCYQTAQTTNEKQAELIKL</sequence>
<reference evidence="2" key="1">
    <citation type="submission" date="2015-12" db="EMBL/GenBank/DDBJ databases">
        <title>De novo transcriptome assembly of four potential Pierce s Disease insect vectors from Arizona vineyards.</title>
        <authorList>
            <person name="Tassone E.E."/>
        </authorList>
    </citation>
    <scope>NUCLEOTIDE SEQUENCE</scope>
</reference>
<accession>A0A1B6DPJ1</accession>